<reference evidence="1" key="1">
    <citation type="submission" date="2018-02" db="EMBL/GenBank/DDBJ databases">
        <title>Rhizophora mucronata_Transcriptome.</title>
        <authorList>
            <person name="Meera S.P."/>
            <person name="Sreeshan A."/>
            <person name="Augustine A."/>
        </authorList>
    </citation>
    <scope>NUCLEOTIDE SEQUENCE</scope>
    <source>
        <tissue evidence="1">Leaf</tissue>
    </source>
</reference>
<name>A0A2P2KW67_RHIMU</name>
<accession>A0A2P2KW67</accession>
<evidence type="ECO:0000313" key="1">
    <source>
        <dbReference type="EMBL" id="MBX09965.1"/>
    </source>
</evidence>
<dbReference type="AlphaFoldDB" id="A0A2P2KW67"/>
<proteinExistence type="predicted"/>
<protein>
    <submittedName>
        <fullName evidence="1">Uncharacterized protein</fullName>
    </submittedName>
</protein>
<dbReference type="EMBL" id="GGEC01029481">
    <property type="protein sequence ID" value="MBX09965.1"/>
    <property type="molecule type" value="Transcribed_RNA"/>
</dbReference>
<sequence length="43" mass="4869">MEGLWKILQLKQQNSSIFLERDCSVCSHLLQQGGQDVQIVASH</sequence>
<organism evidence="1">
    <name type="scientific">Rhizophora mucronata</name>
    <name type="common">Asiatic mangrove</name>
    <dbReference type="NCBI Taxonomy" id="61149"/>
    <lineage>
        <taxon>Eukaryota</taxon>
        <taxon>Viridiplantae</taxon>
        <taxon>Streptophyta</taxon>
        <taxon>Embryophyta</taxon>
        <taxon>Tracheophyta</taxon>
        <taxon>Spermatophyta</taxon>
        <taxon>Magnoliopsida</taxon>
        <taxon>eudicotyledons</taxon>
        <taxon>Gunneridae</taxon>
        <taxon>Pentapetalae</taxon>
        <taxon>rosids</taxon>
        <taxon>fabids</taxon>
        <taxon>Malpighiales</taxon>
        <taxon>Rhizophoraceae</taxon>
        <taxon>Rhizophora</taxon>
    </lineage>
</organism>